<comment type="subcellular location">
    <subcellularLocation>
        <location evidence="1">Cell envelope</location>
    </subcellularLocation>
</comment>
<proteinExistence type="inferred from homology"/>
<dbReference type="Gene3D" id="2.40.420.20">
    <property type="match status" value="1"/>
</dbReference>
<dbReference type="InterPro" id="IPR006143">
    <property type="entry name" value="RND_pump_MFP"/>
</dbReference>
<dbReference type="Pfam" id="PF25944">
    <property type="entry name" value="Beta-barrel_RND"/>
    <property type="match status" value="1"/>
</dbReference>
<dbReference type="InterPro" id="IPR058625">
    <property type="entry name" value="MdtA-like_BSH"/>
</dbReference>
<name>A0A3D8J701_9HELI</name>
<evidence type="ECO:0000259" key="3">
    <source>
        <dbReference type="Pfam" id="PF25876"/>
    </source>
</evidence>
<dbReference type="OrthoDB" id="9772050at2"/>
<evidence type="ECO:0000259" key="6">
    <source>
        <dbReference type="Pfam" id="PF25967"/>
    </source>
</evidence>
<comment type="similarity">
    <text evidence="2">Belongs to the membrane fusion protein (MFP) (TC 8.A.1) family.</text>
</comment>
<dbReference type="GO" id="GO:0005886">
    <property type="term" value="C:plasma membrane"/>
    <property type="evidence" value="ECO:0007669"/>
    <property type="project" value="TreeGrafter"/>
</dbReference>
<dbReference type="Pfam" id="PF25876">
    <property type="entry name" value="HH_MFP_RND"/>
    <property type="match status" value="1"/>
</dbReference>
<dbReference type="AlphaFoldDB" id="A0A3D8J701"/>
<sequence length="357" mass="39889">MLLACSEESSKQGKAPALSVDTQTVHSHNIMLDFEYPAKLKSLQSAEIYARVEGILLEQNFKEGDIVEKGMKLFKIDPTRYKVKVNMAQAQYEAAIANLNKSAKDWKRVEKLYKQGVLTIDQYDDSLYNYQTAQASVTNTKSSLDDALIDLGYTDVVASITGRIGMRGYDIGNLVGRNGGNNVLATITQLNPIYIEFSIPSNDFYYMRGLQKENISVGLILGDGFLYEKKGKIDFIDSVLDSQTSSIKARATIDNDEYKLLPNQFVRIKLEGFETQNSIAIPQNIIMQDKDGSYVYIFKEGKAKLVRITLGKTLKNNEILVTEGLQDGDILITSNLKKIRVGDDVQPSMGSDDKRET</sequence>
<dbReference type="GO" id="GO:0030313">
    <property type="term" value="C:cell envelope"/>
    <property type="evidence" value="ECO:0007669"/>
    <property type="project" value="UniProtKB-SubCell"/>
</dbReference>
<dbReference type="Gene3D" id="2.40.30.170">
    <property type="match status" value="1"/>
</dbReference>
<protein>
    <submittedName>
        <fullName evidence="7">Efflux RND transporter periplasmic adaptor subunit</fullName>
    </submittedName>
</protein>
<accession>A0A3D8J701</accession>
<feature type="domain" description="Multidrug resistance protein MdtA-like alpha-helical hairpin" evidence="3">
    <location>
        <begin position="86"/>
        <end position="154"/>
    </location>
</feature>
<evidence type="ECO:0000313" key="8">
    <source>
        <dbReference type="Proteomes" id="UP000256424"/>
    </source>
</evidence>
<dbReference type="InterPro" id="IPR058627">
    <property type="entry name" value="MdtA-like_C"/>
</dbReference>
<keyword evidence="8" id="KW-1185">Reference proteome</keyword>
<dbReference type="Pfam" id="PF25967">
    <property type="entry name" value="RND-MFP_C"/>
    <property type="match status" value="1"/>
</dbReference>
<evidence type="ECO:0000256" key="1">
    <source>
        <dbReference type="ARBA" id="ARBA00004196"/>
    </source>
</evidence>
<evidence type="ECO:0000259" key="5">
    <source>
        <dbReference type="Pfam" id="PF25944"/>
    </source>
</evidence>
<dbReference type="Gene3D" id="2.40.50.100">
    <property type="match status" value="1"/>
</dbReference>
<dbReference type="InterPro" id="IPR058624">
    <property type="entry name" value="MdtA-like_HH"/>
</dbReference>
<feature type="domain" description="Multidrug resistance protein MdtA-like barrel-sandwich hybrid" evidence="4">
    <location>
        <begin position="45"/>
        <end position="186"/>
    </location>
</feature>
<gene>
    <name evidence="7" type="ORF">CQA66_04305</name>
</gene>
<dbReference type="NCBIfam" id="TIGR01730">
    <property type="entry name" value="RND_mfp"/>
    <property type="match status" value="1"/>
</dbReference>
<dbReference type="SUPFAM" id="SSF111369">
    <property type="entry name" value="HlyD-like secretion proteins"/>
    <property type="match status" value="1"/>
</dbReference>
<feature type="domain" description="Multidrug resistance protein MdtA-like C-terminal permuted SH3" evidence="6">
    <location>
        <begin position="277"/>
        <end position="338"/>
    </location>
</feature>
<organism evidence="7 8">
    <name type="scientific">Helicobacter aurati</name>
    <dbReference type="NCBI Taxonomy" id="137778"/>
    <lineage>
        <taxon>Bacteria</taxon>
        <taxon>Pseudomonadati</taxon>
        <taxon>Campylobacterota</taxon>
        <taxon>Epsilonproteobacteria</taxon>
        <taxon>Campylobacterales</taxon>
        <taxon>Helicobacteraceae</taxon>
        <taxon>Helicobacter</taxon>
    </lineage>
</organism>
<dbReference type="PANTHER" id="PTHR30158">
    <property type="entry name" value="ACRA/E-RELATED COMPONENT OF DRUG EFFLUX TRANSPORTER"/>
    <property type="match status" value="1"/>
</dbReference>
<dbReference type="Proteomes" id="UP000256424">
    <property type="component" value="Unassembled WGS sequence"/>
</dbReference>
<comment type="caution">
    <text evidence="7">The sequence shown here is derived from an EMBL/GenBank/DDBJ whole genome shotgun (WGS) entry which is preliminary data.</text>
</comment>
<dbReference type="Pfam" id="PF25917">
    <property type="entry name" value="BSH_RND"/>
    <property type="match status" value="1"/>
</dbReference>
<dbReference type="EMBL" id="NXLW01000006">
    <property type="protein sequence ID" value="RDU72611.1"/>
    <property type="molecule type" value="Genomic_DNA"/>
</dbReference>
<dbReference type="InterPro" id="IPR058626">
    <property type="entry name" value="MdtA-like_b-barrel"/>
</dbReference>
<evidence type="ECO:0000259" key="4">
    <source>
        <dbReference type="Pfam" id="PF25917"/>
    </source>
</evidence>
<feature type="domain" description="Multidrug resistance protein MdtA-like beta-barrel" evidence="5">
    <location>
        <begin position="192"/>
        <end position="271"/>
    </location>
</feature>
<reference evidence="7 8" key="1">
    <citation type="submission" date="2018-04" db="EMBL/GenBank/DDBJ databases">
        <title>Novel Campyloabacter and Helicobacter Species and Strains.</title>
        <authorList>
            <person name="Mannion A.J."/>
            <person name="Shen Z."/>
            <person name="Fox J.G."/>
        </authorList>
    </citation>
    <scope>NUCLEOTIDE SEQUENCE [LARGE SCALE GENOMIC DNA]</scope>
    <source>
        <strain evidence="7 8">MIT 97-5075</strain>
    </source>
</reference>
<evidence type="ECO:0000256" key="2">
    <source>
        <dbReference type="ARBA" id="ARBA00009477"/>
    </source>
</evidence>
<evidence type="ECO:0000313" key="7">
    <source>
        <dbReference type="EMBL" id="RDU72611.1"/>
    </source>
</evidence>
<dbReference type="GO" id="GO:0022857">
    <property type="term" value="F:transmembrane transporter activity"/>
    <property type="evidence" value="ECO:0007669"/>
    <property type="project" value="InterPro"/>
</dbReference>
<dbReference type="GO" id="GO:0046677">
    <property type="term" value="P:response to antibiotic"/>
    <property type="evidence" value="ECO:0007669"/>
    <property type="project" value="TreeGrafter"/>
</dbReference>
<dbReference type="Gene3D" id="1.10.287.470">
    <property type="entry name" value="Helix hairpin bin"/>
    <property type="match status" value="1"/>
</dbReference>
<dbReference type="PANTHER" id="PTHR30158:SF3">
    <property type="entry name" value="MULTIDRUG EFFLUX PUMP SUBUNIT ACRA-RELATED"/>
    <property type="match status" value="1"/>
</dbReference>